<name>G3HK80_CRIGR</name>
<evidence type="ECO:0000313" key="1">
    <source>
        <dbReference type="EMBL" id="EGW00401.1"/>
    </source>
</evidence>
<dbReference type="EMBL" id="JH000454">
    <property type="protein sequence ID" value="EGW00401.1"/>
    <property type="molecule type" value="Genomic_DNA"/>
</dbReference>
<accession>G3HK80</accession>
<dbReference type="AlphaFoldDB" id="G3HK80"/>
<dbReference type="Proteomes" id="UP000001075">
    <property type="component" value="Unassembled WGS sequence"/>
</dbReference>
<evidence type="ECO:0000313" key="2">
    <source>
        <dbReference type="Proteomes" id="UP000001075"/>
    </source>
</evidence>
<dbReference type="InParanoid" id="G3HK80"/>
<proteinExistence type="predicted"/>
<sequence length="125" mass="13259">MLRCSAYTTYIQDTEAGTASGTGHTASQPSVRALGILTAGKPLAHASETPHGTAITLLAFAHRWLLAGLHQLHTGLCLHAACTGLKLLQRGSWNKRGHKKAYKVVLGGRRGTPHTWASPHLVAGH</sequence>
<organism evidence="1 2">
    <name type="scientific">Cricetulus griseus</name>
    <name type="common">Chinese hamster</name>
    <name type="synonym">Cricetulus barabensis griseus</name>
    <dbReference type="NCBI Taxonomy" id="10029"/>
    <lineage>
        <taxon>Eukaryota</taxon>
        <taxon>Metazoa</taxon>
        <taxon>Chordata</taxon>
        <taxon>Craniata</taxon>
        <taxon>Vertebrata</taxon>
        <taxon>Euteleostomi</taxon>
        <taxon>Mammalia</taxon>
        <taxon>Eutheria</taxon>
        <taxon>Euarchontoglires</taxon>
        <taxon>Glires</taxon>
        <taxon>Rodentia</taxon>
        <taxon>Myomorpha</taxon>
        <taxon>Muroidea</taxon>
        <taxon>Cricetidae</taxon>
        <taxon>Cricetinae</taxon>
        <taxon>Cricetulus</taxon>
    </lineage>
</organism>
<gene>
    <name evidence="1" type="ORF">I79_011098</name>
</gene>
<protein>
    <submittedName>
        <fullName evidence="1">Uncharacterized protein</fullName>
    </submittedName>
</protein>
<reference evidence="2" key="1">
    <citation type="journal article" date="2011" name="Nat. Biotechnol.">
        <title>The genomic sequence of the Chinese hamster ovary (CHO)-K1 cell line.</title>
        <authorList>
            <person name="Xu X."/>
            <person name="Nagarajan H."/>
            <person name="Lewis N.E."/>
            <person name="Pan S."/>
            <person name="Cai Z."/>
            <person name="Liu X."/>
            <person name="Chen W."/>
            <person name="Xie M."/>
            <person name="Wang W."/>
            <person name="Hammond S."/>
            <person name="Andersen M.R."/>
            <person name="Neff N."/>
            <person name="Passarelli B."/>
            <person name="Koh W."/>
            <person name="Fan H.C."/>
            <person name="Wang J."/>
            <person name="Gui Y."/>
            <person name="Lee K.H."/>
            <person name="Betenbaugh M.J."/>
            <person name="Quake S.R."/>
            <person name="Famili I."/>
            <person name="Palsson B.O."/>
            <person name="Wang J."/>
        </authorList>
    </citation>
    <scope>NUCLEOTIDE SEQUENCE [LARGE SCALE GENOMIC DNA]</scope>
    <source>
        <strain evidence="2">CHO K1 cell line</strain>
    </source>
</reference>